<name>A0A3P1WVQ1_9ACTN</name>
<evidence type="ECO:0000313" key="3">
    <source>
        <dbReference type="Proteomes" id="UP000280935"/>
    </source>
</evidence>
<accession>A0A3P1WVQ1</accession>
<protein>
    <submittedName>
        <fullName evidence="2">Uncharacterized protein</fullName>
    </submittedName>
</protein>
<dbReference type="RefSeq" id="WP_221739679.1">
    <property type="nucleotide sequence ID" value="NZ_RQYT01000007.1"/>
</dbReference>
<feature type="region of interest" description="Disordered" evidence="1">
    <location>
        <begin position="209"/>
        <end position="244"/>
    </location>
</feature>
<evidence type="ECO:0000313" key="2">
    <source>
        <dbReference type="EMBL" id="RRD50305.1"/>
    </source>
</evidence>
<dbReference type="Proteomes" id="UP000280935">
    <property type="component" value="Unassembled WGS sequence"/>
</dbReference>
<comment type="caution">
    <text evidence="2">The sequence shown here is derived from an EMBL/GenBank/DDBJ whole genome shotgun (WGS) entry which is preliminary data.</text>
</comment>
<evidence type="ECO:0000256" key="1">
    <source>
        <dbReference type="SAM" id="MobiDB-lite"/>
    </source>
</evidence>
<gene>
    <name evidence="2" type="ORF">EII35_04955</name>
</gene>
<sequence>MAATTLLFSMGAQMAGADEGKQDPKPTITIDVAGGNHKGAELTQGKPFVVKTMCASTDKGYQLRIGDRVVANGTVEQGANGVEVLAGAAQVGKQTLTAMCSSYNGADTTAAMDVTIKSVLLFIEPTSWKAGDEITIKGFGFAPGESVSLDMVREADGKSYWKQDNAAVADANGALTHKLVLKSDVPQGSYKLIAKGTKSDLSLTASFYWGRPDSDTKKPGDGSTGGSVGKNKGGKKAGLPRTGA</sequence>
<reference evidence="2 3" key="1">
    <citation type="submission" date="2018-11" db="EMBL/GenBank/DDBJ databases">
        <title>Genomes From Bacteria Associated with the Canine Oral Cavity: a Test Case for Automated Genome-Based Taxonomic Assignment.</title>
        <authorList>
            <person name="Coil D.A."/>
            <person name="Jospin G."/>
            <person name="Darling A.E."/>
            <person name="Wallis C."/>
            <person name="Davis I.J."/>
            <person name="Harris S."/>
            <person name="Eisen J.A."/>
            <person name="Holcombe L.J."/>
            <person name="O'Flynn C."/>
        </authorList>
    </citation>
    <scope>NUCLEOTIDE SEQUENCE [LARGE SCALE GENOMIC DNA]</scope>
    <source>
        <strain evidence="2 3">OH2822_COT-296</strain>
    </source>
</reference>
<organism evidence="2 3">
    <name type="scientific">Arachnia propionica</name>
    <dbReference type="NCBI Taxonomy" id="1750"/>
    <lineage>
        <taxon>Bacteria</taxon>
        <taxon>Bacillati</taxon>
        <taxon>Actinomycetota</taxon>
        <taxon>Actinomycetes</taxon>
        <taxon>Propionibacteriales</taxon>
        <taxon>Propionibacteriaceae</taxon>
        <taxon>Arachnia</taxon>
    </lineage>
</organism>
<dbReference type="EMBL" id="RQYT01000007">
    <property type="protein sequence ID" value="RRD50305.1"/>
    <property type="molecule type" value="Genomic_DNA"/>
</dbReference>
<proteinExistence type="predicted"/>
<dbReference type="AlphaFoldDB" id="A0A3P1WVQ1"/>